<dbReference type="Pfam" id="PF01614">
    <property type="entry name" value="IclR_C"/>
    <property type="match status" value="1"/>
</dbReference>
<dbReference type="InterPro" id="IPR014757">
    <property type="entry name" value="Tscrpt_reg_IclR_C"/>
</dbReference>
<evidence type="ECO:0000313" key="8">
    <source>
        <dbReference type="EMBL" id="ROU11279.1"/>
    </source>
</evidence>
<dbReference type="SUPFAM" id="SSF46785">
    <property type="entry name" value="Winged helix' DNA-binding domain"/>
    <property type="match status" value="1"/>
</dbReference>
<evidence type="ECO:0000259" key="6">
    <source>
        <dbReference type="PROSITE" id="PS51077"/>
    </source>
</evidence>
<proteinExistence type="predicted"/>
<dbReference type="Gene3D" id="3.30.450.40">
    <property type="match status" value="1"/>
</dbReference>
<dbReference type="PANTHER" id="PTHR30136:SF24">
    <property type="entry name" value="HTH-TYPE TRANSCRIPTIONAL REPRESSOR ALLR"/>
    <property type="match status" value="1"/>
</dbReference>
<evidence type="ECO:0000256" key="2">
    <source>
        <dbReference type="ARBA" id="ARBA00023125"/>
    </source>
</evidence>
<dbReference type="PROSITE" id="PS51078">
    <property type="entry name" value="ICLR_ED"/>
    <property type="match status" value="1"/>
</dbReference>
<dbReference type="InterPro" id="IPR036388">
    <property type="entry name" value="WH-like_DNA-bd_sf"/>
</dbReference>
<protein>
    <recommendedName>
        <fullName evidence="4">HTH-type transcriptional repressor AllR</fullName>
    </recommendedName>
    <alternativeName>
        <fullName evidence="5">Negative regulator of allantoin and glyoxylate utilization operons</fullName>
    </alternativeName>
</protein>
<dbReference type="GO" id="GO:0003677">
    <property type="term" value="F:DNA binding"/>
    <property type="evidence" value="ECO:0007669"/>
    <property type="project" value="UniProtKB-KW"/>
</dbReference>
<organism evidence="8 9">
    <name type="scientific">Kluyvera ascorbata</name>
    <dbReference type="NCBI Taxonomy" id="51288"/>
    <lineage>
        <taxon>Bacteria</taxon>
        <taxon>Pseudomonadati</taxon>
        <taxon>Pseudomonadota</taxon>
        <taxon>Gammaproteobacteria</taxon>
        <taxon>Enterobacterales</taxon>
        <taxon>Enterobacteriaceae</taxon>
        <taxon>Kluyvera</taxon>
    </lineage>
</organism>
<dbReference type="GO" id="GO:0045892">
    <property type="term" value="P:negative regulation of DNA-templated transcription"/>
    <property type="evidence" value="ECO:0007669"/>
    <property type="project" value="TreeGrafter"/>
</dbReference>
<feature type="domain" description="IclR-ED" evidence="7">
    <location>
        <begin position="77"/>
        <end position="260"/>
    </location>
</feature>
<dbReference type="OrthoDB" id="9807558at2"/>
<dbReference type="InterPro" id="IPR005471">
    <property type="entry name" value="Tscrpt_reg_IclR_N"/>
</dbReference>
<dbReference type="Gene3D" id="1.10.10.10">
    <property type="entry name" value="Winged helix-like DNA-binding domain superfamily/Winged helix DNA-binding domain"/>
    <property type="match status" value="1"/>
</dbReference>
<dbReference type="Pfam" id="PF09339">
    <property type="entry name" value="HTH_IclR"/>
    <property type="match status" value="1"/>
</dbReference>
<evidence type="ECO:0000256" key="5">
    <source>
        <dbReference type="ARBA" id="ARBA00042627"/>
    </source>
</evidence>
<dbReference type="AlphaFoldDB" id="A0A3N2RUY4"/>
<evidence type="ECO:0000259" key="7">
    <source>
        <dbReference type="PROSITE" id="PS51078"/>
    </source>
</evidence>
<name>A0A3N2RUY4_9ENTR</name>
<dbReference type="InterPro" id="IPR036390">
    <property type="entry name" value="WH_DNA-bd_sf"/>
</dbReference>
<dbReference type="EMBL" id="RHFN01000024">
    <property type="protein sequence ID" value="ROU11279.1"/>
    <property type="molecule type" value="Genomic_DNA"/>
</dbReference>
<feature type="domain" description="HTH iclR-type" evidence="6">
    <location>
        <begin position="15"/>
        <end position="76"/>
    </location>
</feature>
<dbReference type="Proteomes" id="UP000268051">
    <property type="component" value="Unassembled WGS sequence"/>
</dbReference>
<keyword evidence="2" id="KW-0238">DNA-binding</keyword>
<evidence type="ECO:0000313" key="9">
    <source>
        <dbReference type="Proteomes" id="UP000268051"/>
    </source>
</evidence>
<accession>A0A3N2RUY4</accession>
<sequence>MATATMRVLPWRDIMTSLNRMLSVLDLFTAARPVWEADRIVEALGCSTPTGYRYLKELMLAGLLQRFNGGFYALGPRITLLDYVIRSTDPLLAASIPQMRELVTLTGCHCTLSRLDGDVFLDLHHECSNQEIALIYGRGRPRPMFSGSAPKVVIANQTSKQQRGLFERCREEVLAAGLGETEEAFLKRMQQIRKAGCYRADEELAVGVSSLSVPVRFAPKEHCAALALVSSTQHFAQSNVGEWQDKLKKAARRIALALGGE</sequence>
<evidence type="ECO:0000256" key="3">
    <source>
        <dbReference type="ARBA" id="ARBA00023163"/>
    </source>
</evidence>
<evidence type="ECO:0000256" key="4">
    <source>
        <dbReference type="ARBA" id="ARBA00040379"/>
    </source>
</evidence>
<comment type="caution">
    <text evidence="8">The sequence shown here is derived from an EMBL/GenBank/DDBJ whole genome shotgun (WGS) entry which is preliminary data.</text>
</comment>
<reference evidence="8 9" key="1">
    <citation type="submission" date="2018-10" db="EMBL/GenBank/DDBJ databases">
        <title>Horizontal transference of carbapenem resistance between Klebsiella pneumoniae and Kluyvera ascorbata during abdominal infection: a case report.</title>
        <authorList>
            <person name="Raro O.H.F."/>
            <person name="Lima-Morales D."/>
            <person name="Barth A.L."/>
            <person name="Paim T.G.S."/>
            <person name="Mott M.P."/>
            <person name="Riche C.V.W."/>
            <person name="Teixeira U.F."/>
            <person name="Waechter F."/>
            <person name="Dias C.A.G."/>
        </authorList>
    </citation>
    <scope>NUCLEOTIDE SEQUENCE [LARGE SCALE GENOMIC DNA]</scope>
    <source>
        <strain evidence="8 9">OT2</strain>
    </source>
</reference>
<dbReference type="InterPro" id="IPR050707">
    <property type="entry name" value="HTH_MetabolicPath_Reg"/>
</dbReference>
<gene>
    <name evidence="8" type="ORF">EB837_19085</name>
</gene>
<dbReference type="GO" id="GO:0003700">
    <property type="term" value="F:DNA-binding transcription factor activity"/>
    <property type="evidence" value="ECO:0007669"/>
    <property type="project" value="TreeGrafter"/>
</dbReference>
<keyword evidence="1" id="KW-0805">Transcription regulation</keyword>
<dbReference type="InterPro" id="IPR029016">
    <property type="entry name" value="GAF-like_dom_sf"/>
</dbReference>
<evidence type="ECO:0000256" key="1">
    <source>
        <dbReference type="ARBA" id="ARBA00023015"/>
    </source>
</evidence>
<keyword evidence="3" id="KW-0804">Transcription</keyword>
<dbReference type="PANTHER" id="PTHR30136">
    <property type="entry name" value="HELIX-TURN-HELIX TRANSCRIPTIONAL REGULATOR, ICLR FAMILY"/>
    <property type="match status" value="1"/>
</dbReference>
<dbReference type="SUPFAM" id="SSF55781">
    <property type="entry name" value="GAF domain-like"/>
    <property type="match status" value="1"/>
</dbReference>
<dbReference type="PROSITE" id="PS51077">
    <property type="entry name" value="HTH_ICLR"/>
    <property type="match status" value="1"/>
</dbReference>
<dbReference type="SMART" id="SM00346">
    <property type="entry name" value="HTH_ICLR"/>
    <property type="match status" value="1"/>
</dbReference>